<dbReference type="PANTHER" id="PTHR22911:SF6">
    <property type="entry name" value="SOLUTE CARRIER FAMILY 35 MEMBER G1"/>
    <property type="match status" value="1"/>
</dbReference>
<feature type="domain" description="EamA" evidence="7">
    <location>
        <begin position="146"/>
        <end position="275"/>
    </location>
</feature>
<comment type="subcellular location">
    <subcellularLocation>
        <location evidence="1">Membrane</location>
        <topology evidence="1">Multi-pass membrane protein</topology>
    </subcellularLocation>
</comment>
<dbReference type="RefSeq" id="WP_086115985.1">
    <property type="nucleotide sequence ID" value="NZ_NOXT01000091.1"/>
</dbReference>
<evidence type="ECO:0000256" key="2">
    <source>
        <dbReference type="ARBA" id="ARBA00009853"/>
    </source>
</evidence>
<name>A0A255YPL5_9SPHN</name>
<dbReference type="InterPro" id="IPR037185">
    <property type="entry name" value="EmrE-like"/>
</dbReference>
<feature type="transmembrane region" description="Helical" evidence="6">
    <location>
        <begin position="123"/>
        <end position="141"/>
    </location>
</feature>
<dbReference type="Pfam" id="PF00892">
    <property type="entry name" value="EamA"/>
    <property type="match status" value="2"/>
</dbReference>
<protein>
    <submittedName>
        <fullName evidence="8">EamA/RhaT family transporter</fullName>
    </submittedName>
</protein>
<feature type="transmembrane region" description="Helical" evidence="6">
    <location>
        <begin position="177"/>
        <end position="197"/>
    </location>
</feature>
<evidence type="ECO:0000256" key="5">
    <source>
        <dbReference type="ARBA" id="ARBA00023136"/>
    </source>
</evidence>
<keyword evidence="4 6" id="KW-1133">Transmembrane helix</keyword>
<keyword evidence="5 6" id="KW-0472">Membrane</keyword>
<feature type="transmembrane region" description="Helical" evidence="6">
    <location>
        <begin position="259"/>
        <end position="277"/>
    </location>
</feature>
<dbReference type="SUPFAM" id="SSF103481">
    <property type="entry name" value="Multidrug resistance efflux transporter EmrE"/>
    <property type="match status" value="2"/>
</dbReference>
<proteinExistence type="inferred from homology"/>
<evidence type="ECO:0000256" key="3">
    <source>
        <dbReference type="ARBA" id="ARBA00022692"/>
    </source>
</evidence>
<feature type="transmembrane region" description="Helical" evidence="6">
    <location>
        <begin position="96"/>
        <end position="114"/>
    </location>
</feature>
<organism evidence="8 9">
    <name type="scientific">Sandarakinorhabdus cyanobacteriorum</name>
    <dbReference type="NCBI Taxonomy" id="1981098"/>
    <lineage>
        <taxon>Bacteria</taxon>
        <taxon>Pseudomonadati</taxon>
        <taxon>Pseudomonadota</taxon>
        <taxon>Alphaproteobacteria</taxon>
        <taxon>Sphingomonadales</taxon>
        <taxon>Sphingosinicellaceae</taxon>
        <taxon>Sandarakinorhabdus</taxon>
    </lineage>
</organism>
<comment type="similarity">
    <text evidence="2">Belongs to the drug/metabolite transporter (DMT) superfamily. 10 TMS drug/metabolite exporter (DME) (TC 2.A.7.3) family.</text>
</comment>
<sequence length="294" mass="31843">MERLNRSGPFWFIISCCAFASMWVMIRYAARDLHSFEIVFFRNLFGLMFLMPMILRNPGLIRRDRARVHLARATSGFIATMGTFYAVANAPLADTLAINYTAPLFGTLGAVLVLGERVRARRLVALAVGFAGMLLVLRPGSVPMTPGIIAAIISAVSTGYSIVAMRSLVGVDDPRAVAAWTFILILGPSLACALFVWRLPPQSVWGLLIAIGAAAAVGQITLTRAFSLSEASAVLPLDFVRFGLVTAAGVLLFDERYDAFTLAGGALILGSTIYLAFREAQLKRQARRDSQPRG</sequence>
<dbReference type="AlphaFoldDB" id="A0A255YPL5"/>
<feature type="transmembrane region" description="Helical" evidence="6">
    <location>
        <begin position="7"/>
        <end position="26"/>
    </location>
</feature>
<accession>A0A255YPL5</accession>
<comment type="caution">
    <text evidence="8">The sequence shown here is derived from an EMBL/GenBank/DDBJ whole genome shotgun (WGS) entry which is preliminary data.</text>
</comment>
<dbReference type="GO" id="GO:0016020">
    <property type="term" value="C:membrane"/>
    <property type="evidence" value="ECO:0007669"/>
    <property type="project" value="UniProtKB-SubCell"/>
</dbReference>
<evidence type="ECO:0000259" key="7">
    <source>
        <dbReference type="Pfam" id="PF00892"/>
    </source>
</evidence>
<evidence type="ECO:0000256" key="4">
    <source>
        <dbReference type="ARBA" id="ARBA00022989"/>
    </source>
</evidence>
<feature type="domain" description="EamA" evidence="7">
    <location>
        <begin position="7"/>
        <end position="137"/>
    </location>
</feature>
<dbReference type="PANTHER" id="PTHR22911">
    <property type="entry name" value="ACYL-MALONYL CONDENSING ENZYME-RELATED"/>
    <property type="match status" value="1"/>
</dbReference>
<evidence type="ECO:0000313" key="9">
    <source>
        <dbReference type="Proteomes" id="UP000216991"/>
    </source>
</evidence>
<dbReference type="OrthoDB" id="9812899at2"/>
<reference evidence="8 9" key="1">
    <citation type="submission" date="2017-07" db="EMBL/GenBank/DDBJ databases">
        <title>Sandarakinorhabdus cyanobacteriorum sp. nov., a novel bacterium isolated from cyanobacterial aggregates in a eutrophic lake.</title>
        <authorList>
            <person name="Cai H."/>
        </authorList>
    </citation>
    <scope>NUCLEOTIDE SEQUENCE [LARGE SCALE GENOMIC DNA]</scope>
    <source>
        <strain evidence="8 9">TH057</strain>
    </source>
</reference>
<evidence type="ECO:0000256" key="1">
    <source>
        <dbReference type="ARBA" id="ARBA00004141"/>
    </source>
</evidence>
<feature type="transmembrane region" description="Helical" evidence="6">
    <location>
        <begin position="203"/>
        <end position="222"/>
    </location>
</feature>
<feature type="transmembrane region" description="Helical" evidence="6">
    <location>
        <begin position="234"/>
        <end position="253"/>
    </location>
</feature>
<gene>
    <name evidence="8" type="ORF">CHU93_05260</name>
</gene>
<feature type="transmembrane region" description="Helical" evidence="6">
    <location>
        <begin position="147"/>
        <end position="165"/>
    </location>
</feature>
<keyword evidence="3 6" id="KW-0812">Transmembrane</keyword>
<dbReference type="Proteomes" id="UP000216991">
    <property type="component" value="Unassembled WGS sequence"/>
</dbReference>
<feature type="transmembrane region" description="Helical" evidence="6">
    <location>
        <begin position="38"/>
        <end position="58"/>
    </location>
</feature>
<evidence type="ECO:0000313" key="8">
    <source>
        <dbReference type="EMBL" id="OYQ31143.1"/>
    </source>
</evidence>
<feature type="transmembrane region" description="Helical" evidence="6">
    <location>
        <begin position="70"/>
        <end position="90"/>
    </location>
</feature>
<dbReference type="EMBL" id="NOXT01000091">
    <property type="protein sequence ID" value="OYQ31143.1"/>
    <property type="molecule type" value="Genomic_DNA"/>
</dbReference>
<dbReference type="InterPro" id="IPR000620">
    <property type="entry name" value="EamA_dom"/>
</dbReference>
<keyword evidence="9" id="KW-1185">Reference proteome</keyword>
<evidence type="ECO:0000256" key="6">
    <source>
        <dbReference type="SAM" id="Phobius"/>
    </source>
</evidence>